<dbReference type="AlphaFoldDB" id="A0AAJ0FE08"/>
<comment type="caution">
    <text evidence="1">The sequence shown here is derived from an EMBL/GenBank/DDBJ whole genome shotgun (WGS) entry which is preliminary data.</text>
</comment>
<keyword evidence="2" id="KW-1185">Reference proteome</keyword>
<evidence type="ECO:0000313" key="2">
    <source>
        <dbReference type="Proteomes" id="UP001239445"/>
    </source>
</evidence>
<accession>A0AAJ0FE08</accession>
<sequence length="520" mass="59122">QKRRVDLVFDPSEASRDMIIRLSLPMHDDYDLELEEFCHLRRLGRFRDAEDYYKANLGHLDDNPYVLVQHAEALLCSGDYKSFSRLLGRPESSRIKFDCSRGGDNLHKIFINLELLELLSQPRFPPYAGSALTTAIQGLPNINDSSHPSYQASTAEMDRIRDLASGCYNWQNLYHELVGEERIWDFRDLFVSVIPVFGWQETIMMFLGLSSVPDALERIVEDWYCPVYDESSTLGLLDLFTSLILEQAGEPPSGRPRMMLLQHAKTLAARVREHNIQHMTTGPFIKFILANAVVEMEDAVKCHERTFAAHDGIPIWPAMGGVHLPIYVPFRHGDRPVWADFLWSSNPSQRTALNVAVQAADFTGDLALQAVAWKLLILQTENPRPFMDTLAHLQLDVQGDREGFLCTCLSKYLTVGGVEDERGLLQDFSKLDNASDGSYLNWGFHASLLWGRSMIQGFLEVTTANAAELGRRSFLEEEQDATKRCKDELSVYGPRLPETIERFLSRKFDITVPRATRVSF</sequence>
<feature type="non-terminal residue" evidence="1">
    <location>
        <position position="1"/>
    </location>
</feature>
<gene>
    <name evidence="1" type="ORF">QBC47DRAFT_265859</name>
</gene>
<name>A0AAJ0FE08_9PEZI</name>
<protein>
    <submittedName>
        <fullName evidence="1">Uncharacterized protein</fullName>
    </submittedName>
</protein>
<evidence type="ECO:0000313" key="1">
    <source>
        <dbReference type="EMBL" id="KAK1757710.1"/>
    </source>
</evidence>
<reference evidence="1" key="1">
    <citation type="submission" date="2023-06" db="EMBL/GenBank/DDBJ databases">
        <title>Genome-scale phylogeny and comparative genomics of the fungal order Sordariales.</title>
        <authorList>
            <consortium name="Lawrence Berkeley National Laboratory"/>
            <person name="Hensen N."/>
            <person name="Bonometti L."/>
            <person name="Westerberg I."/>
            <person name="Brannstrom I.O."/>
            <person name="Guillou S."/>
            <person name="Cros-Aarteil S."/>
            <person name="Calhoun S."/>
            <person name="Haridas S."/>
            <person name="Kuo A."/>
            <person name="Mondo S."/>
            <person name="Pangilinan J."/>
            <person name="Riley R."/>
            <person name="Labutti K."/>
            <person name="Andreopoulos B."/>
            <person name="Lipzen A."/>
            <person name="Chen C."/>
            <person name="Yanf M."/>
            <person name="Daum C."/>
            <person name="Ng V."/>
            <person name="Clum A."/>
            <person name="Steindorff A."/>
            <person name="Ohm R."/>
            <person name="Martin F."/>
            <person name="Silar P."/>
            <person name="Natvig D."/>
            <person name="Lalanne C."/>
            <person name="Gautier V."/>
            <person name="Ament-Velasquez S.L."/>
            <person name="Kruys A."/>
            <person name="Hutchinson M.I."/>
            <person name="Powell A.J."/>
            <person name="Barry K."/>
            <person name="Miller A.N."/>
            <person name="Grigoriev I.V."/>
            <person name="Debuchy R."/>
            <person name="Gladieux P."/>
            <person name="Thoren M.H."/>
            <person name="Johannesson H."/>
        </authorList>
    </citation>
    <scope>NUCLEOTIDE SEQUENCE</scope>
    <source>
        <strain evidence="1">PSN4</strain>
    </source>
</reference>
<proteinExistence type="predicted"/>
<dbReference type="Proteomes" id="UP001239445">
    <property type="component" value="Unassembled WGS sequence"/>
</dbReference>
<dbReference type="EMBL" id="MU839830">
    <property type="protein sequence ID" value="KAK1757710.1"/>
    <property type="molecule type" value="Genomic_DNA"/>
</dbReference>
<organism evidence="1 2">
    <name type="scientific">Echria macrotheca</name>
    <dbReference type="NCBI Taxonomy" id="438768"/>
    <lineage>
        <taxon>Eukaryota</taxon>
        <taxon>Fungi</taxon>
        <taxon>Dikarya</taxon>
        <taxon>Ascomycota</taxon>
        <taxon>Pezizomycotina</taxon>
        <taxon>Sordariomycetes</taxon>
        <taxon>Sordariomycetidae</taxon>
        <taxon>Sordariales</taxon>
        <taxon>Schizotheciaceae</taxon>
        <taxon>Echria</taxon>
    </lineage>
</organism>
<feature type="non-terminal residue" evidence="1">
    <location>
        <position position="520"/>
    </location>
</feature>